<name>A0AAE3MMC1_9FLAO</name>
<evidence type="ECO:0000256" key="1">
    <source>
        <dbReference type="SAM" id="Phobius"/>
    </source>
</evidence>
<evidence type="ECO:0000313" key="3">
    <source>
        <dbReference type="EMBL" id="MCX2720094.1"/>
    </source>
</evidence>
<keyword evidence="1" id="KW-1133">Transmembrane helix</keyword>
<organism evidence="3 4">
    <name type="scientific">Lentiprolixibacter aurantiacus</name>
    <dbReference type="NCBI Taxonomy" id="2993939"/>
    <lineage>
        <taxon>Bacteria</taxon>
        <taxon>Pseudomonadati</taxon>
        <taxon>Bacteroidota</taxon>
        <taxon>Flavobacteriia</taxon>
        <taxon>Flavobacteriales</taxon>
        <taxon>Flavobacteriaceae</taxon>
        <taxon>Lentiprolixibacter</taxon>
    </lineage>
</organism>
<protein>
    <submittedName>
        <fullName evidence="3">DUF418 domain-containing protein</fullName>
    </submittedName>
</protein>
<sequence length="383" mass="43683">MKLQPISQGARIEAVDALRGFALFGVLLANVPYAGPETISGQWDTVLTFLSNFLISKKFITAFSILFGFGFYIQMTRAEEKGVNFRNYFLIRMGLLFLIGLIHSYGIWNGDIIMSYALGGVFLLLVRNCSLKKLILLAILFNVILTGIFFIGNSALGWQIYDYDYALDKEYPITLSFARYWVINFIMNPWTNFLKDLPITLVFTFGNMLIGVILGKLDFFRLSEKARRLSTYFIILGGTIGIASSYLFHKITIGDIELDLPLLWVPFVLAGGMILHSLLYVSVFVRAYQHSKFKSVLVFFKSVGRTALSNYILQSVFYLTLFYHCTHLLQLFGKITMGQTFLVALLLFVIQTGLSYLWLKKHSQGPLEYIWKKVSYGMAKLRK</sequence>
<feature type="transmembrane region" description="Helical" evidence="1">
    <location>
        <begin position="12"/>
        <end position="33"/>
    </location>
</feature>
<feature type="transmembrane region" description="Helical" evidence="1">
    <location>
        <begin position="261"/>
        <end position="287"/>
    </location>
</feature>
<dbReference type="RefSeq" id="WP_266013587.1">
    <property type="nucleotide sequence ID" value="NZ_JAPFQP010000003.1"/>
</dbReference>
<feature type="transmembrane region" description="Helical" evidence="1">
    <location>
        <begin position="197"/>
        <end position="217"/>
    </location>
</feature>
<proteinExistence type="predicted"/>
<feature type="transmembrane region" description="Helical" evidence="1">
    <location>
        <begin position="112"/>
        <end position="129"/>
    </location>
</feature>
<dbReference type="Proteomes" id="UP001207116">
    <property type="component" value="Unassembled WGS sequence"/>
</dbReference>
<reference evidence="3" key="1">
    <citation type="submission" date="2022-11" db="EMBL/GenBank/DDBJ databases">
        <title>The characterization of three novel Bacteroidetes species and genomic analysis of their roles in tidal elemental geochemical cycles.</title>
        <authorList>
            <person name="Ma K.-J."/>
        </authorList>
    </citation>
    <scope>NUCLEOTIDE SEQUENCE</scope>
    <source>
        <strain evidence="3">M415</strain>
    </source>
</reference>
<gene>
    <name evidence="3" type="ORF">OO016_10825</name>
</gene>
<feature type="transmembrane region" description="Helical" evidence="1">
    <location>
        <begin position="341"/>
        <end position="359"/>
    </location>
</feature>
<evidence type="ECO:0000259" key="2">
    <source>
        <dbReference type="Pfam" id="PF04235"/>
    </source>
</evidence>
<evidence type="ECO:0000313" key="4">
    <source>
        <dbReference type="Proteomes" id="UP001207116"/>
    </source>
</evidence>
<dbReference type="Pfam" id="PF04235">
    <property type="entry name" value="DUF418"/>
    <property type="match status" value="1"/>
</dbReference>
<feature type="transmembrane region" description="Helical" evidence="1">
    <location>
        <begin position="136"/>
        <end position="161"/>
    </location>
</feature>
<dbReference type="AlphaFoldDB" id="A0AAE3MMC1"/>
<keyword evidence="1" id="KW-0812">Transmembrane</keyword>
<feature type="domain" description="DUF418" evidence="2">
    <location>
        <begin position="214"/>
        <end position="377"/>
    </location>
</feature>
<feature type="transmembrane region" description="Helical" evidence="1">
    <location>
        <begin position="53"/>
        <end position="73"/>
    </location>
</feature>
<accession>A0AAE3MMC1</accession>
<keyword evidence="4" id="KW-1185">Reference proteome</keyword>
<dbReference type="PANTHER" id="PTHR30590:SF2">
    <property type="entry name" value="INNER MEMBRANE PROTEIN"/>
    <property type="match status" value="1"/>
</dbReference>
<feature type="transmembrane region" description="Helical" evidence="1">
    <location>
        <begin position="85"/>
        <end position="106"/>
    </location>
</feature>
<dbReference type="PANTHER" id="PTHR30590">
    <property type="entry name" value="INNER MEMBRANE PROTEIN"/>
    <property type="match status" value="1"/>
</dbReference>
<dbReference type="InterPro" id="IPR007349">
    <property type="entry name" value="DUF418"/>
</dbReference>
<feature type="transmembrane region" description="Helical" evidence="1">
    <location>
        <begin position="308"/>
        <end position="329"/>
    </location>
</feature>
<keyword evidence="1" id="KW-0472">Membrane</keyword>
<feature type="transmembrane region" description="Helical" evidence="1">
    <location>
        <begin position="229"/>
        <end position="249"/>
    </location>
</feature>
<dbReference type="EMBL" id="JAPFQP010000003">
    <property type="protein sequence ID" value="MCX2720094.1"/>
    <property type="molecule type" value="Genomic_DNA"/>
</dbReference>
<dbReference type="InterPro" id="IPR052529">
    <property type="entry name" value="Bact_Transport_Assoc"/>
</dbReference>
<comment type="caution">
    <text evidence="3">The sequence shown here is derived from an EMBL/GenBank/DDBJ whole genome shotgun (WGS) entry which is preliminary data.</text>
</comment>